<dbReference type="RefSeq" id="WP_155450643.1">
    <property type="nucleotide sequence ID" value="NZ_WNKT01000030.1"/>
</dbReference>
<accession>A0A6N8EEW4</accession>
<evidence type="ECO:0000256" key="2">
    <source>
        <dbReference type="ARBA" id="ARBA00023125"/>
    </source>
</evidence>
<evidence type="ECO:0000256" key="3">
    <source>
        <dbReference type="ARBA" id="ARBA00023172"/>
    </source>
</evidence>
<dbReference type="InterPro" id="IPR006119">
    <property type="entry name" value="Resolv_N"/>
</dbReference>
<dbReference type="OrthoDB" id="5319803at2"/>
<dbReference type="SMART" id="SM00857">
    <property type="entry name" value="Resolvase"/>
    <property type="match status" value="1"/>
</dbReference>
<dbReference type="GO" id="GO:0006355">
    <property type="term" value="P:regulation of DNA-templated transcription"/>
    <property type="evidence" value="ECO:0007669"/>
    <property type="project" value="InterPro"/>
</dbReference>
<dbReference type="CDD" id="cd03769">
    <property type="entry name" value="SR_IS607_transposase_like"/>
    <property type="match status" value="1"/>
</dbReference>
<reference evidence="8 9" key="1">
    <citation type="submission" date="2019-11" db="EMBL/GenBank/DDBJ databases">
        <title>Whole-genome sequence of the anaerobic purple sulfur bacterium Allochromatium palmeri DSM 15591.</title>
        <authorList>
            <person name="Kyndt J.A."/>
            <person name="Meyer T.E."/>
        </authorList>
    </citation>
    <scope>NUCLEOTIDE SEQUENCE [LARGE SCALE GENOMIC DNA]</scope>
    <source>
        <strain evidence="8 9">DSM 15591</strain>
    </source>
</reference>
<dbReference type="EMBL" id="WNKT01000030">
    <property type="protein sequence ID" value="MTW22070.1"/>
    <property type="molecule type" value="Genomic_DNA"/>
</dbReference>
<dbReference type="SUPFAM" id="SSF46955">
    <property type="entry name" value="Putative DNA-binding domain"/>
    <property type="match status" value="1"/>
</dbReference>
<dbReference type="InterPro" id="IPR036162">
    <property type="entry name" value="Resolvase-like_N_sf"/>
</dbReference>
<evidence type="ECO:0000313" key="9">
    <source>
        <dbReference type="Proteomes" id="UP000434044"/>
    </source>
</evidence>
<dbReference type="InterPro" id="IPR006118">
    <property type="entry name" value="Recombinase_CS"/>
</dbReference>
<dbReference type="Proteomes" id="UP000434044">
    <property type="component" value="Unassembled WGS sequence"/>
</dbReference>
<dbReference type="PROSITE" id="PS51736">
    <property type="entry name" value="RECOMBINASES_3"/>
    <property type="match status" value="1"/>
</dbReference>
<feature type="active site" description="O-(5'-phospho-DNA)-serine intermediate" evidence="4 5">
    <location>
        <position position="66"/>
    </location>
</feature>
<feature type="domain" description="HTH merR-type" evidence="6">
    <location>
        <begin position="5"/>
        <end position="52"/>
    </location>
</feature>
<dbReference type="SUPFAM" id="SSF53041">
    <property type="entry name" value="Resolvase-like"/>
    <property type="match status" value="1"/>
</dbReference>
<keyword evidence="9" id="KW-1185">Reference proteome</keyword>
<evidence type="ECO:0000256" key="1">
    <source>
        <dbReference type="ARBA" id="ARBA00022908"/>
    </source>
</evidence>
<dbReference type="PROSITE" id="PS50937">
    <property type="entry name" value="HTH_MERR_2"/>
    <property type="match status" value="1"/>
</dbReference>
<dbReference type="GO" id="GO:0015074">
    <property type="term" value="P:DNA integration"/>
    <property type="evidence" value="ECO:0007669"/>
    <property type="project" value="UniProtKB-KW"/>
</dbReference>
<keyword evidence="1" id="KW-0229">DNA integration</keyword>
<dbReference type="Gene3D" id="3.40.50.1390">
    <property type="entry name" value="Resolvase, N-terminal catalytic domain"/>
    <property type="match status" value="1"/>
</dbReference>
<evidence type="ECO:0000256" key="5">
    <source>
        <dbReference type="PROSITE-ProRule" id="PRU10137"/>
    </source>
</evidence>
<dbReference type="InterPro" id="IPR000551">
    <property type="entry name" value="MerR-type_HTH_dom"/>
</dbReference>
<evidence type="ECO:0000256" key="4">
    <source>
        <dbReference type="PIRSR" id="PIRSR606118-50"/>
    </source>
</evidence>
<dbReference type="Gene3D" id="1.10.1660.10">
    <property type="match status" value="1"/>
</dbReference>
<dbReference type="GO" id="GO:0003677">
    <property type="term" value="F:DNA binding"/>
    <property type="evidence" value="ECO:0007669"/>
    <property type="project" value="UniProtKB-KW"/>
</dbReference>
<keyword evidence="3" id="KW-0233">DNA recombination</keyword>
<dbReference type="Gene3D" id="1.10.287.2170">
    <property type="match status" value="1"/>
</dbReference>
<protein>
    <submittedName>
        <fullName evidence="8">IS607 family transposase</fullName>
    </submittedName>
</protein>
<gene>
    <name evidence="8" type="ORF">GJ668_13340</name>
</gene>
<proteinExistence type="predicted"/>
<keyword evidence="2" id="KW-0238">DNA-binding</keyword>
<evidence type="ECO:0000259" key="7">
    <source>
        <dbReference type="PROSITE" id="PS51736"/>
    </source>
</evidence>
<dbReference type="GO" id="GO:0000150">
    <property type="term" value="F:DNA strand exchange activity"/>
    <property type="evidence" value="ECO:0007669"/>
    <property type="project" value="InterPro"/>
</dbReference>
<dbReference type="InterPro" id="IPR048046">
    <property type="entry name" value="Transpos_IS607"/>
</dbReference>
<dbReference type="AlphaFoldDB" id="A0A6N8EEW4"/>
<evidence type="ECO:0000313" key="8">
    <source>
        <dbReference type="EMBL" id="MTW22070.1"/>
    </source>
</evidence>
<comment type="caution">
    <text evidence="8">The sequence shown here is derived from an EMBL/GenBank/DDBJ whole genome shotgun (WGS) entry which is preliminary data.</text>
</comment>
<organism evidence="8 9">
    <name type="scientific">Allochromatium palmeri</name>
    <dbReference type="NCBI Taxonomy" id="231048"/>
    <lineage>
        <taxon>Bacteria</taxon>
        <taxon>Pseudomonadati</taxon>
        <taxon>Pseudomonadota</taxon>
        <taxon>Gammaproteobacteria</taxon>
        <taxon>Chromatiales</taxon>
        <taxon>Chromatiaceae</taxon>
        <taxon>Allochromatium</taxon>
    </lineage>
</organism>
<dbReference type="PANTHER" id="PTHR36172:SF1">
    <property type="entry name" value="RESOLVASE-RELATED"/>
    <property type="match status" value="1"/>
</dbReference>
<dbReference type="PANTHER" id="PTHR36172">
    <property type="match status" value="1"/>
</dbReference>
<feature type="domain" description="Resolvase/invertase-type recombinase catalytic" evidence="7">
    <location>
        <begin position="58"/>
        <end position="202"/>
    </location>
</feature>
<evidence type="ECO:0000259" key="6">
    <source>
        <dbReference type="PROSITE" id="PS50937"/>
    </source>
</evidence>
<dbReference type="FunFam" id="3.40.50.1390:FF:000002">
    <property type="entry name" value="ORF1 in transposon ISC1904"/>
    <property type="match status" value="1"/>
</dbReference>
<dbReference type="InterPro" id="IPR009061">
    <property type="entry name" value="DNA-bd_dom_put_sf"/>
</dbReference>
<dbReference type="InterPro" id="IPR051491">
    <property type="entry name" value="Recombinase/Transposase-rel"/>
</dbReference>
<dbReference type="NCBIfam" id="NF033518">
    <property type="entry name" value="transpos_IS607"/>
    <property type="match status" value="1"/>
</dbReference>
<dbReference type="Pfam" id="PF00239">
    <property type="entry name" value="Resolvase"/>
    <property type="match status" value="1"/>
</dbReference>
<dbReference type="InterPro" id="IPR041718">
    <property type="entry name" value="IS607_transposase-like"/>
</dbReference>
<dbReference type="Pfam" id="PF00376">
    <property type="entry name" value="MerR"/>
    <property type="match status" value="1"/>
</dbReference>
<sequence>MERKLVKIGEAASLIGSTPATLRKWEETGELLPARKTKGGTRYYAVADLLALGDTDAPTVCYARVSSHDQKADLDRQHEMLETYCAAKGWRTEVIRDLGSGMNYRKKGLQRLLEMILRRQMRRLVITHKDRLLRFGSELVFALCEIQGIEIVIIHKGDQPSFEEDLAQDVLEIITVFSARLYGSRSKKHRKLLHDLQASADVMAEDLGIYDAARPQD</sequence>
<dbReference type="PROSITE" id="PS00397">
    <property type="entry name" value="RECOMBINASES_1"/>
    <property type="match status" value="1"/>
</dbReference>
<name>A0A6N8EEW4_9GAMM</name>